<dbReference type="InterPro" id="IPR011010">
    <property type="entry name" value="DNA_brk_join_enz"/>
</dbReference>
<dbReference type="InterPro" id="IPR044068">
    <property type="entry name" value="CB"/>
</dbReference>
<evidence type="ECO:0000313" key="9">
    <source>
        <dbReference type="Proteomes" id="UP001529369"/>
    </source>
</evidence>
<organism evidence="8 9">
    <name type="scientific">Paeniroseomonas aquatica</name>
    <dbReference type="NCBI Taxonomy" id="373043"/>
    <lineage>
        <taxon>Bacteria</taxon>
        <taxon>Pseudomonadati</taxon>
        <taxon>Pseudomonadota</taxon>
        <taxon>Alphaproteobacteria</taxon>
        <taxon>Acetobacterales</taxon>
        <taxon>Acetobacteraceae</taxon>
        <taxon>Paeniroseomonas</taxon>
    </lineage>
</organism>
<reference evidence="9" key="1">
    <citation type="journal article" date="2019" name="Int. J. Syst. Evol. Microbiol.">
        <title>The Global Catalogue of Microorganisms (GCM) 10K type strain sequencing project: providing services to taxonomists for standard genome sequencing and annotation.</title>
        <authorList>
            <consortium name="The Broad Institute Genomics Platform"/>
            <consortium name="The Broad Institute Genome Sequencing Center for Infectious Disease"/>
            <person name="Wu L."/>
            <person name="Ma J."/>
        </authorList>
    </citation>
    <scope>NUCLEOTIDE SEQUENCE [LARGE SCALE GENOMIC DNA]</scope>
    <source>
        <strain evidence="9">CECT 7131</strain>
    </source>
</reference>
<keyword evidence="9" id="KW-1185">Reference proteome</keyword>
<evidence type="ECO:0000256" key="4">
    <source>
        <dbReference type="PROSITE-ProRule" id="PRU01248"/>
    </source>
</evidence>
<dbReference type="PANTHER" id="PTHR34605">
    <property type="entry name" value="PHAGE_INTEGRASE DOMAIN-CONTAINING PROTEIN"/>
    <property type="match status" value="1"/>
</dbReference>
<evidence type="ECO:0000256" key="5">
    <source>
        <dbReference type="SAM" id="MobiDB-lite"/>
    </source>
</evidence>
<name>A0ABT7ZZY8_9PROT</name>
<dbReference type="Proteomes" id="UP001529369">
    <property type="component" value="Unassembled WGS sequence"/>
</dbReference>
<feature type="domain" description="Tyr recombinase" evidence="6">
    <location>
        <begin position="152"/>
        <end position="366"/>
    </location>
</feature>
<dbReference type="InterPro" id="IPR052925">
    <property type="entry name" value="Phage_Integrase-like_Recomb"/>
</dbReference>
<dbReference type="CDD" id="cd00799">
    <property type="entry name" value="INT_Cre_C"/>
    <property type="match status" value="1"/>
</dbReference>
<accession>A0ABT7ZZY8</accession>
<protein>
    <submittedName>
        <fullName evidence="8">Site-specific integrase</fullName>
    </submittedName>
</protein>
<dbReference type="PROSITE" id="PS51900">
    <property type="entry name" value="CB"/>
    <property type="match status" value="1"/>
</dbReference>
<dbReference type="SUPFAM" id="SSF47823">
    <property type="entry name" value="lambda integrase-like, N-terminal domain"/>
    <property type="match status" value="1"/>
</dbReference>
<feature type="domain" description="Core-binding (CB)" evidence="7">
    <location>
        <begin position="38"/>
        <end position="125"/>
    </location>
</feature>
<keyword evidence="2 4" id="KW-0238">DNA-binding</keyword>
<dbReference type="PROSITE" id="PS51898">
    <property type="entry name" value="TYR_RECOMBINASE"/>
    <property type="match status" value="1"/>
</dbReference>
<dbReference type="SUPFAM" id="SSF56349">
    <property type="entry name" value="DNA breaking-rejoining enzymes"/>
    <property type="match status" value="1"/>
</dbReference>
<feature type="region of interest" description="Disordered" evidence="5">
    <location>
        <begin position="366"/>
        <end position="409"/>
    </location>
</feature>
<evidence type="ECO:0000256" key="1">
    <source>
        <dbReference type="ARBA" id="ARBA00022908"/>
    </source>
</evidence>
<feature type="compositionally biased region" description="Basic and acidic residues" evidence="5">
    <location>
        <begin position="377"/>
        <end position="390"/>
    </location>
</feature>
<proteinExistence type="predicted"/>
<dbReference type="RefSeq" id="WP_290314760.1">
    <property type="nucleotide sequence ID" value="NZ_JAUFPN010000011.1"/>
</dbReference>
<evidence type="ECO:0000259" key="7">
    <source>
        <dbReference type="PROSITE" id="PS51900"/>
    </source>
</evidence>
<dbReference type="Pfam" id="PF00589">
    <property type="entry name" value="Phage_integrase"/>
    <property type="match status" value="1"/>
</dbReference>
<dbReference type="EMBL" id="JAUFPN010000011">
    <property type="protein sequence ID" value="MDN3563028.1"/>
    <property type="molecule type" value="Genomic_DNA"/>
</dbReference>
<evidence type="ECO:0000256" key="3">
    <source>
        <dbReference type="ARBA" id="ARBA00023172"/>
    </source>
</evidence>
<dbReference type="InterPro" id="IPR013762">
    <property type="entry name" value="Integrase-like_cat_sf"/>
</dbReference>
<evidence type="ECO:0000313" key="8">
    <source>
        <dbReference type="EMBL" id="MDN3563028.1"/>
    </source>
</evidence>
<dbReference type="PANTHER" id="PTHR34605:SF4">
    <property type="entry name" value="DNA ADENINE METHYLTRANSFERASE"/>
    <property type="match status" value="1"/>
</dbReference>
<dbReference type="Gene3D" id="1.10.443.10">
    <property type="entry name" value="Intergrase catalytic core"/>
    <property type="match status" value="1"/>
</dbReference>
<keyword evidence="3" id="KW-0233">DNA recombination</keyword>
<gene>
    <name evidence="8" type="ORF">QWZ14_01370</name>
</gene>
<dbReference type="InterPro" id="IPR002104">
    <property type="entry name" value="Integrase_catalytic"/>
</dbReference>
<evidence type="ECO:0000256" key="2">
    <source>
        <dbReference type="ARBA" id="ARBA00023125"/>
    </source>
</evidence>
<sequence length="409" mass="43112">MSDLTAEPPALPQDPATGLGTVILSTSLLGDLQVPGTPEQAATLQALAARAAVYATRARGDGTRRTYRSAWRAYEAWCNGLGRPPLAGDPETIAMYAVHAADRGLSLSSLRVALAAIQAAHRLAGIALDLRHPRLVMLLEGIARTKGSRPAKQATAAGPEVLRRMLATRPGPETPLGARDRALLLLGFAGALRRSELVGLALGDVEAVPQRGLRLLIRRSKTDQRGAGQAIALSANPREPTLCPARALQDWLVFRQGASDRTGGASDAALPLFVGLSKAGRLSAAALSDKAVWRLVKQAARDAGLANPEGYSGHSLRAGLATAAGEAGADLAAVMRQTRHRSAEVALGYLRPAELWRNNASQKVWEDASGNVTKSPPSKDADAEVRDRQGQPRNHGKRMSGLGAKACRR</sequence>
<keyword evidence="1" id="KW-0229">DNA integration</keyword>
<dbReference type="Gene3D" id="1.10.150.130">
    <property type="match status" value="1"/>
</dbReference>
<dbReference type="InterPro" id="IPR010998">
    <property type="entry name" value="Integrase_recombinase_N"/>
</dbReference>
<comment type="caution">
    <text evidence="8">The sequence shown here is derived from an EMBL/GenBank/DDBJ whole genome shotgun (WGS) entry which is preliminary data.</text>
</comment>
<evidence type="ECO:0000259" key="6">
    <source>
        <dbReference type="PROSITE" id="PS51898"/>
    </source>
</evidence>